<dbReference type="GO" id="GO:0032784">
    <property type="term" value="P:regulation of DNA-templated transcription elongation"/>
    <property type="evidence" value="ECO:0007669"/>
    <property type="project" value="InterPro"/>
</dbReference>
<evidence type="ECO:0000256" key="3">
    <source>
        <dbReference type="ARBA" id="ARBA00023163"/>
    </source>
</evidence>
<dbReference type="InterPro" id="IPR023459">
    <property type="entry name" value="Tscrpt_elong_fac_GreA/B_fam"/>
</dbReference>
<dbReference type="GO" id="GO:0070063">
    <property type="term" value="F:RNA polymerase binding"/>
    <property type="evidence" value="ECO:0007669"/>
    <property type="project" value="InterPro"/>
</dbReference>
<name>A0A382LDA7_9ZZZZ</name>
<accession>A0A382LDA7</accession>
<dbReference type="InterPro" id="IPR022691">
    <property type="entry name" value="Tscrpt_elong_fac_GreA/B_N"/>
</dbReference>
<sequence>VAGKSNYLTKEGLANVQAELNHLLTSRRQEIAGRIQSAKEVGGTVDNAEYDESKNEQAFVEGRILDLEKMVRGVVLIGEINPKADLVQLGARV</sequence>
<protein>
    <recommendedName>
        <fullName evidence="4">Transcription elongation factor GreA/GreB N-terminal domain-containing protein</fullName>
    </recommendedName>
</protein>
<feature type="non-terminal residue" evidence="5">
    <location>
        <position position="93"/>
    </location>
</feature>
<gene>
    <name evidence="5" type="ORF">METZ01_LOCUS285971</name>
</gene>
<evidence type="ECO:0000259" key="4">
    <source>
        <dbReference type="Pfam" id="PF03449"/>
    </source>
</evidence>
<keyword evidence="1" id="KW-0805">Transcription regulation</keyword>
<dbReference type="Pfam" id="PF03449">
    <property type="entry name" value="GreA_GreB_N"/>
    <property type="match status" value="1"/>
</dbReference>
<evidence type="ECO:0000256" key="1">
    <source>
        <dbReference type="ARBA" id="ARBA00023015"/>
    </source>
</evidence>
<dbReference type="GO" id="GO:0003677">
    <property type="term" value="F:DNA binding"/>
    <property type="evidence" value="ECO:0007669"/>
    <property type="project" value="UniProtKB-KW"/>
</dbReference>
<evidence type="ECO:0000313" key="5">
    <source>
        <dbReference type="EMBL" id="SVC33117.1"/>
    </source>
</evidence>
<proteinExistence type="predicted"/>
<keyword evidence="2" id="KW-0238">DNA-binding</keyword>
<organism evidence="5">
    <name type="scientific">marine metagenome</name>
    <dbReference type="NCBI Taxonomy" id="408172"/>
    <lineage>
        <taxon>unclassified sequences</taxon>
        <taxon>metagenomes</taxon>
        <taxon>ecological metagenomes</taxon>
    </lineage>
</organism>
<feature type="non-terminal residue" evidence="5">
    <location>
        <position position="1"/>
    </location>
</feature>
<dbReference type="GO" id="GO:0006354">
    <property type="term" value="P:DNA-templated transcription elongation"/>
    <property type="evidence" value="ECO:0007669"/>
    <property type="project" value="TreeGrafter"/>
</dbReference>
<evidence type="ECO:0000256" key="2">
    <source>
        <dbReference type="ARBA" id="ARBA00023125"/>
    </source>
</evidence>
<dbReference type="SUPFAM" id="SSF46557">
    <property type="entry name" value="GreA transcript cleavage protein, N-terminal domain"/>
    <property type="match status" value="1"/>
</dbReference>
<dbReference type="FunFam" id="1.10.287.180:FF:000001">
    <property type="entry name" value="Transcription elongation factor GreA"/>
    <property type="match status" value="1"/>
</dbReference>
<dbReference type="PANTHER" id="PTHR30437">
    <property type="entry name" value="TRANSCRIPTION ELONGATION FACTOR GREA"/>
    <property type="match status" value="1"/>
</dbReference>
<keyword evidence="3" id="KW-0804">Transcription</keyword>
<dbReference type="Gene3D" id="1.10.287.180">
    <property type="entry name" value="Transcription elongation factor, GreA/GreB, N-terminal domain"/>
    <property type="match status" value="1"/>
</dbReference>
<dbReference type="InterPro" id="IPR036805">
    <property type="entry name" value="Tscrpt_elong_fac_GreA/B_N_sf"/>
</dbReference>
<dbReference type="EMBL" id="UINC01085501">
    <property type="protein sequence ID" value="SVC33117.1"/>
    <property type="molecule type" value="Genomic_DNA"/>
</dbReference>
<dbReference type="AlphaFoldDB" id="A0A382LDA7"/>
<feature type="domain" description="Transcription elongation factor GreA/GreB N-terminal" evidence="4">
    <location>
        <begin position="6"/>
        <end position="72"/>
    </location>
</feature>
<dbReference type="PANTHER" id="PTHR30437:SF4">
    <property type="entry name" value="TRANSCRIPTION ELONGATION FACTOR GREA"/>
    <property type="match status" value="1"/>
</dbReference>
<reference evidence="5" key="1">
    <citation type="submission" date="2018-05" db="EMBL/GenBank/DDBJ databases">
        <authorList>
            <person name="Lanie J.A."/>
            <person name="Ng W.-L."/>
            <person name="Kazmierczak K.M."/>
            <person name="Andrzejewski T.M."/>
            <person name="Davidsen T.M."/>
            <person name="Wayne K.J."/>
            <person name="Tettelin H."/>
            <person name="Glass J.I."/>
            <person name="Rusch D."/>
            <person name="Podicherti R."/>
            <person name="Tsui H.-C.T."/>
            <person name="Winkler M.E."/>
        </authorList>
    </citation>
    <scope>NUCLEOTIDE SEQUENCE</scope>
</reference>